<evidence type="ECO:0000256" key="5">
    <source>
        <dbReference type="ARBA" id="ARBA00057947"/>
    </source>
</evidence>
<dbReference type="InterPro" id="IPR011051">
    <property type="entry name" value="RmlC_Cupin_sf"/>
</dbReference>
<comment type="caution">
    <text evidence="10">The sequence shown here is derived from an EMBL/GenBank/DDBJ whole genome shotgun (WGS) entry which is preliminary data.</text>
</comment>
<feature type="domain" description="Mif2/CENP-C cupin" evidence="8">
    <location>
        <begin position="518"/>
        <end position="605"/>
    </location>
</feature>
<feature type="compositionally biased region" description="Basic and acidic residues" evidence="7">
    <location>
        <begin position="316"/>
        <end position="327"/>
    </location>
</feature>
<evidence type="ECO:0000259" key="8">
    <source>
        <dbReference type="Pfam" id="PF11699"/>
    </source>
</evidence>
<dbReference type="Pfam" id="PF11699">
    <property type="entry name" value="CENP-C_C"/>
    <property type="match status" value="1"/>
</dbReference>
<reference evidence="10" key="1">
    <citation type="submission" date="2021-03" db="EMBL/GenBank/DDBJ databases">
        <authorList>
            <person name="Tagirdzhanova G."/>
        </authorList>
    </citation>
    <scope>NUCLEOTIDE SEQUENCE</scope>
</reference>
<dbReference type="GO" id="GO:0051382">
    <property type="term" value="P:kinetochore assembly"/>
    <property type="evidence" value="ECO:0007669"/>
    <property type="project" value="InterPro"/>
</dbReference>
<sequence length="620" mass="68576">MAPRRTPRKERGPGDYTAVGRKGRRTGVELKDTGVRDENGIEPIPSFSSPAKPAFQQNGITHNITDSADDSMDIAESTIPEPSELVRNTRNGRISLPPRATSPIKTHLNSSPRRSMPGSVGPMSSPSRNLNNLTPTRATSHPPGNRVNRQLDFSMDKPQMSIERSPAKASVPKLKQPNLASATGKSKNKRPFDLSMRDEHDDGDPDTLNGASTTNGIIYDEDDTMMPNGDDHPIGESTLEQGMLEEDYTEQQMQDLEPEESRTAEPEATSGAKEAKEPKRKPGRAPKAVMVDPNESQASLSMPAPATPRRGRPKKARTEVSRDERAEQPAAPSPAPAQLSKGKGKKPTEGDPNVQMKATKKASNKPSSVRARSASRSRFNPRSETPANDDGALLTRSGRHSIKPLASWRGERFVFGDRTTESLPGIKEIVRVDEVIEERPKQKNRYKKSQSRAKSQLEEVEEEDEEKDDWERDAGIMNANVMDWDPNTGKFNEETTWEQEVAYSFEAIEMRDINGADFKFAKTLTLDFFGSGMVDLPPGGAKRVKNSRKMQMVFFVFYGRVEVSMGTPLKTFSIGKGGQWQVPRGNFYSITNRSPTKPARIFFAQGCEVLANTMDESAMT</sequence>
<proteinExistence type="inferred from homology"/>
<evidence type="ECO:0000256" key="1">
    <source>
        <dbReference type="ARBA" id="ARBA00004123"/>
    </source>
</evidence>
<dbReference type="InterPro" id="IPR028929">
    <property type="entry name" value="Mif2_N"/>
</dbReference>
<dbReference type="InterPro" id="IPR028386">
    <property type="entry name" value="CENP-C/Mif2/cnp3"/>
</dbReference>
<name>A0A8H3IQY4_9LECA</name>
<dbReference type="PANTHER" id="PTHR16684">
    <property type="entry name" value="CENTROMERE PROTEIN C"/>
    <property type="match status" value="1"/>
</dbReference>
<dbReference type="GO" id="GO:0005634">
    <property type="term" value="C:nucleus"/>
    <property type="evidence" value="ECO:0007669"/>
    <property type="project" value="UniProtKB-SubCell"/>
</dbReference>
<feature type="compositionally biased region" description="Basic and acidic residues" evidence="7">
    <location>
        <begin position="26"/>
        <end position="39"/>
    </location>
</feature>
<dbReference type="OrthoDB" id="1939643at2759"/>
<comment type="function">
    <text evidence="5">Component of the kinetochore, a multiprotein complex that assembles on centromeric DNA and attaches chromosomes to spindle microtubules, mediating chromosome segregation and sister chromatid segregation during meiosis and mitosis. Component of the inner kinetochore constitutive centromere-associated network (CCAN), which serves as a structural platform for outer kinetochore assembly.</text>
</comment>
<feature type="compositionally biased region" description="Acidic residues" evidence="7">
    <location>
        <begin position="458"/>
        <end position="468"/>
    </location>
</feature>
<evidence type="ECO:0000259" key="9">
    <source>
        <dbReference type="Pfam" id="PF15624"/>
    </source>
</evidence>
<accession>A0A8H3IQY4</accession>
<gene>
    <name evidence="10" type="ORF">IMSHALPRED_006106</name>
</gene>
<dbReference type="GO" id="GO:0019237">
    <property type="term" value="F:centromeric DNA binding"/>
    <property type="evidence" value="ECO:0007669"/>
    <property type="project" value="InterPro"/>
</dbReference>
<keyword evidence="3" id="KW-0238">DNA-binding</keyword>
<dbReference type="Pfam" id="PF15624">
    <property type="entry name" value="Mif2_N"/>
    <property type="match status" value="1"/>
</dbReference>
<feature type="compositionally biased region" description="Polar residues" evidence="7">
    <location>
        <begin position="55"/>
        <end position="66"/>
    </location>
</feature>
<keyword evidence="11" id="KW-1185">Reference proteome</keyword>
<evidence type="ECO:0000256" key="4">
    <source>
        <dbReference type="ARBA" id="ARBA00023242"/>
    </source>
</evidence>
<protein>
    <recommendedName>
        <fullName evidence="6">CENP-C homolog</fullName>
    </recommendedName>
</protein>
<dbReference type="EMBL" id="CAJPDT010000035">
    <property type="protein sequence ID" value="CAF9924110.1"/>
    <property type="molecule type" value="Genomic_DNA"/>
</dbReference>
<feature type="region of interest" description="Disordered" evidence="7">
    <location>
        <begin position="1"/>
        <end position="406"/>
    </location>
</feature>
<dbReference type="GO" id="GO:0000776">
    <property type="term" value="C:kinetochore"/>
    <property type="evidence" value="ECO:0007669"/>
    <property type="project" value="InterPro"/>
</dbReference>
<dbReference type="CDD" id="cd06993">
    <property type="entry name" value="cupin_CENP-C_C"/>
    <property type="match status" value="1"/>
</dbReference>
<dbReference type="InterPro" id="IPR014710">
    <property type="entry name" value="RmlC-like_jellyroll"/>
</dbReference>
<feature type="compositionally biased region" description="Basic residues" evidence="7">
    <location>
        <begin position="442"/>
        <end position="451"/>
    </location>
</feature>
<dbReference type="SUPFAM" id="SSF51182">
    <property type="entry name" value="RmlC-like cupins"/>
    <property type="match status" value="1"/>
</dbReference>
<comment type="subcellular location">
    <subcellularLocation>
        <location evidence="1">Nucleus</location>
    </subcellularLocation>
</comment>
<dbReference type="GO" id="GO:0051455">
    <property type="term" value="P:spindle attachment to meiosis I kinetochore"/>
    <property type="evidence" value="ECO:0007669"/>
    <property type="project" value="TreeGrafter"/>
</dbReference>
<dbReference type="FunFam" id="2.60.120.10:FF:000033">
    <property type="entry name" value="Centromere protein C 1"/>
    <property type="match status" value="1"/>
</dbReference>
<evidence type="ECO:0000256" key="3">
    <source>
        <dbReference type="ARBA" id="ARBA00023125"/>
    </source>
</evidence>
<comment type="similarity">
    <text evidence="2">Belongs to the CENP-C/MIF2 family.</text>
</comment>
<dbReference type="Proteomes" id="UP000664534">
    <property type="component" value="Unassembled WGS sequence"/>
</dbReference>
<evidence type="ECO:0000256" key="7">
    <source>
        <dbReference type="SAM" id="MobiDB-lite"/>
    </source>
</evidence>
<feature type="compositionally biased region" description="Low complexity" evidence="7">
    <location>
        <begin position="115"/>
        <end position="127"/>
    </location>
</feature>
<feature type="compositionally biased region" description="Polar residues" evidence="7">
    <location>
        <begin position="128"/>
        <end position="139"/>
    </location>
</feature>
<feature type="region of interest" description="Disordered" evidence="7">
    <location>
        <begin position="441"/>
        <end position="470"/>
    </location>
</feature>
<evidence type="ECO:0000313" key="10">
    <source>
        <dbReference type="EMBL" id="CAF9924110.1"/>
    </source>
</evidence>
<evidence type="ECO:0000313" key="11">
    <source>
        <dbReference type="Proteomes" id="UP000664534"/>
    </source>
</evidence>
<dbReference type="PANTHER" id="PTHR16684:SF11">
    <property type="entry name" value="CENTROMERE PROTEIN C"/>
    <property type="match status" value="1"/>
</dbReference>
<feature type="domain" description="Mif2 N-terminal" evidence="9">
    <location>
        <begin position="16"/>
        <end position="153"/>
    </location>
</feature>
<evidence type="ECO:0000256" key="2">
    <source>
        <dbReference type="ARBA" id="ARBA00010291"/>
    </source>
</evidence>
<keyword evidence="4" id="KW-0539">Nucleus</keyword>
<dbReference type="InterPro" id="IPR025974">
    <property type="entry name" value="Mif2/CENP-C_cupin"/>
</dbReference>
<feature type="compositionally biased region" description="Polar residues" evidence="7">
    <location>
        <begin position="103"/>
        <end position="113"/>
    </location>
</feature>
<evidence type="ECO:0000256" key="6">
    <source>
        <dbReference type="ARBA" id="ARBA00075033"/>
    </source>
</evidence>
<feature type="compositionally biased region" description="Low complexity" evidence="7">
    <location>
        <begin position="366"/>
        <end position="383"/>
    </location>
</feature>
<dbReference type="AlphaFoldDB" id="A0A8H3IQY4"/>
<feature type="compositionally biased region" description="Basic and acidic residues" evidence="7">
    <location>
        <begin position="190"/>
        <end position="200"/>
    </location>
</feature>
<organism evidence="10 11">
    <name type="scientific">Imshaugia aleurites</name>
    <dbReference type="NCBI Taxonomy" id="172621"/>
    <lineage>
        <taxon>Eukaryota</taxon>
        <taxon>Fungi</taxon>
        <taxon>Dikarya</taxon>
        <taxon>Ascomycota</taxon>
        <taxon>Pezizomycotina</taxon>
        <taxon>Lecanoromycetes</taxon>
        <taxon>OSLEUM clade</taxon>
        <taxon>Lecanoromycetidae</taxon>
        <taxon>Lecanorales</taxon>
        <taxon>Lecanorineae</taxon>
        <taxon>Parmeliaceae</taxon>
        <taxon>Imshaugia</taxon>
    </lineage>
</organism>
<dbReference type="GO" id="GO:0051315">
    <property type="term" value="P:attachment of mitotic spindle microtubules to kinetochore"/>
    <property type="evidence" value="ECO:0007669"/>
    <property type="project" value="TreeGrafter"/>
</dbReference>
<dbReference type="Gene3D" id="2.60.120.10">
    <property type="entry name" value="Jelly Rolls"/>
    <property type="match status" value="1"/>
</dbReference>